<sequence length="1125" mass="127885">MAALSNEAEAVAEVVAAIRSIYDIARPNSERVELNKKIEEFKDVADPNIVFRVAEMIVTSKDYEETVYHAGWQFLEHLIKFKWVSIDDVLRKRIQEVCMSVCFNVSGQALHLNMSLKTAISRCFVGIMQHEWPQNLSVFGGLQGFLKMCHEDLHGQVEIIFLVVRRLLENVISMISITSAARRRDLSMTLNQVMPTFLAETLNRLAYDMDSSKNINCSTIIAKAALDFIRDLLECGPSKWFLESLEKLVDIMCLFLKHPDGKVATLATRCLETLISRKKSEDEEEIVKTFLRDASMHAILENTSLAIESSKNNPDSYEYLKAICDLLVNLGAKVSRVFEENREPQNFVLYLAAISAFFEHPSTHIKSEATKALTALLSNEILRNREDFVHIVMTRSIPVLKYVFRHSFGLGETVHDNPFDDHDYDDDTDTNIARNQLRHGLIPLVRSFTCDKRFSLQINELVRIWMEECFNVQEEDVPRECDALNRFLRVVVAQDSDADLIAFYSNLFASLVTELHNIPKTTAMNKRLIVNLSFLSALIPTMTIQVAPMFLAEIGNTLQIAYENKKTSFIKRQALTLLLRMVKSVPNEVLLQIADQILELTTHAMPHISAIQQAQLLQVTASLSNLIPCMATRIQFLSNAVTPITAFFASDTVVKAVQSLEAFMAFSGFRTPGVSCDPNESDDEFVRNRVNIRSFLTALEGLLQNVQKSEGQPNPLFGLIQPIIPVIFGLSRCVRNLYRPEAVQLLHPSFARDVFAVSKMEKEQIYSYVLETMENEKQQEEEDSQSQKGVEGDCSSQARSYCVMMNLHVQTIIGYFAQKLQNEFFLLENCKEMIESTVEDLAMIPDFRLRSWFKKTWKPIFHTCPYELRHIAGPSFAVLVEYTRNLMENRWNMISATKENTDTPPTDEDTFLEHMTCALQREFVQMMKEILMKNDTLNFWLDDRAFCDSTMLTLLNLVQNDDSVCFHKCSQLLLKIVKDKYSSHLYACDQESAVFILQCALKAYHLNGKDETMEISLLSLLVEVYGTYRPKYECLKLLLGEAVGACPNTMDAFDARLLLGPAATMAADRVKRNIMRELLHGVVKPSMAMLHKRKAELRQQPALPSTPKIVAEQDLSAVADLFGSG</sequence>
<dbReference type="InterPro" id="IPR045478">
    <property type="entry name" value="Exportin-5_C"/>
</dbReference>
<dbReference type="GO" id="GO:0003723">
    <property type="term" value="F:RNA binding"/>
    <property type="evidence" value="ECO:0007669"/>
    <property type="project" value="TreeGrafter"/>
</dbReference>
<evidence type="ECO:0000313" key="3">
    <source>
        <dbReference type="Proteomes" id="UP000298663"/>
    </source>
</evidence>
<dbReference type="GO" id="GO:0005049">
    <property type="term" value="F:nuclear export signal receptor activity"/>
    <property type="evidence" value="ECO:0007669"/>
    <property type="project" value="InterPro"/>
</dbReference>
<name>A0A4U5MQF7_STECR</name>
<reference evidence="2 3" key="1">
    <citation type="journal article" date="2015" name="Genome Biol.">
        <title>Comparative genomics of Steinernema reveals deeply conserved gene regulatory networks.</title>
        <authorList>
            <person name="Dillman A.R."/>
            <person name="Macchietto M."/>
            <person name="Porter C.F."/>
            <person name="Rogers A."/>
            <person name="Williams B."/>
            <person name="Antoshechkin I."/>
            <person name="Lee M.M."/>
            <person name="Goodwin Z."/>
            <person name="Lu X."/>
            <person name="Lewis E.E."/>
            <person name="Goodrich-Blair H."/>
            <person name="Stock S.P."/>
            <person name="Adams B.J."/>
            <person name="Sternberg P.W."/>
            <person name="Mortazavi A."/>
        </authorList>
    </citation>
    <scope>NUCLEOTIDE SEQUENCE [LARGE SCALE GENOMIC DNA]</scope>
    <source>
        <strain evidence="2 3">ALL</strain>
    </source>
</reference>
<dbReference type="Proteomes" id="UP000298663">
    <property type="component" value="Unassembled WGS sequence"/>
</dbReference>
<accession>A0A4U5MQF7</accession>
<dbReference type="EMBL" id="AZBU02000006">
    <property type="protein sequence ID" value="TKR71808.1"/>
    <property type="molecule type" value="Genomic_DNA"/>
</dbReference>
<dbReference type="STRING" id="34508.A0A4U5MQF7"/>
<dbReference type="GO" id="GO:0006611">
    <property type="term" value="P:protein export from nucleus"/>
    <property type="evidence" value="ECO:0007669"/>
    <property type="project" value="InterPro"/>
</dbReference>
<dbReference type="GO" id="GO:0005737">
    <property type="term" value="C:cytoplasm"/>
    <property type="evidence" value="ECO:0007669"/>
    <property type="project" value="TreeGrafter"/>
</dbReference>
<dbReference type="InterPro" id="IPR016024">
    <property type="entry name" value="ARM-type_fold"/>
</dbReference>
<dbReference type="OrthoDB" id="2215036at2759"/>
<dbReference type="InterPro" id="IPR045065">
    <property type="entry name" value="XPO1/5"/>
</dbReference>
<proteinExistence type="predicted"/>
<evidence type="ECO:0000313" key="2">
    <source>
        <dbReference type="EMBL" id="TKR71808.1"/>
    </source>
</evidence>
<dbReference type="PANTHER" id="PTHR11223:SF3">
    <property type="entry name" value="EXPORTIN-5"/>
    <property type="match status" value="1"/>
</dbReference>
<dbReference type="AlphaFoldDB" id="A0A4U5MQF7"/>
<dbReference type="InterPro" id="IPR011989">
    <property type="entry name" value="ARM-like"/>
</dbReference>
<organism evidence="2 3">
    <name type="scientific">Steinernema carpocapsae</name>
    <name type="common">Entomopathogenic nematode</name>
    <dbReference type="NCBI Taxonomy" id="34508"/>
    <lineage>
        <taxon>Eukaryota</taxon>
        <taxon>Metazoa</taxon>
        <taxon>Ecdysozoa</taxon>
        <taxon>Nematoda</taxon>
        <taxon>Chromadorea</taxon>
        <taxon>Rhabditida</taxon>
        <taxon>Tylenchina</taxon>
        <taxon>Panagrolaimomorpha</taxon>
        <taxon>Strongyloidoidea</taxon>
        <taxon>Steinernematidae</taxon>
        <taxon>Steinernema</taxon>
    </lineage>
</organism>
<dbReference type="GO" id="GO:0005634">
    <property type="term" value="C:nucleus"/>
    <property type="evidence" value="ECO:0007669"/>
    <property type="project" value="TreeGrafter"/>
</dbReference>
<protein>
    <recommendedName>
        <fullName evidence="1">Exportin-5 C-terminal domain-containing protein</fullName>
    </recommendedName>
</protein>
<gene>
    <name evidence="2" type="ORF">L596_019347</name>
</gene>
<feature type="domain" description="Exportin-5 C-terminal" evidence="1">
    <location>
        <begin position="707"/>
        <end position="1092"/>
    </location>
</feature>
<dbReference type="GO" id="GO:0006405">
    <property type="term" value="P:RNA export from nucleus"/>
    <property type="evidence" value="ECO:0007669"/>
    <property type="project" value="TreeGrafter"/>
</dbReference>
<dbReference type="PANTHER" id="PTHR11223">
    <property type="entry name" value="EXPORTIN 1/5"/>
    <property type="match status" value="1"/>
</dbReference>
<reference evidence="2 3" key="2">
    <citation type="journal article" date="2019" name="G3 (Bethesda)">
        <title>Hybrid Assembly of the Genome of the Entomopathogenic Nematode Steinernema carpocapsae Identifies the X-Chromosome.</title>
        <authorList>
            <person name="Serra L."/>
            <person name="Macchietto M."/>
            <person name="Macias-Munoz A."/>
            <person name="McGill C.J."/>
            <person name="Rodriguez I.M."/>
            <person name="Rodriguez B."/>
            <person name="Murad R."/>
            <person name="Mortazavi A."/>
        </authorList>
    </citation>
    <scope>NUCLEOTIDE SEQUENCE [LARGE SCALE GENOMIC DNA]</scope>
    <source>
        <strain evidence="2 3">ALL</strain>
    </source>
</reference>
<dbReference type="SUPFAM" id="SSF48371">
    <property type="entry name" value="ARM repeat"/>
    <property type="match status" value="1"/>
</dbReference>
<dbReference type="Gene3D" id="1.25.10.10">
    <property type="entry name" value="Leucine-rich Repeat Variant"/>
    <property type="match status" value="1"/>
</dbReference>
<dbReference type="Pfam" id="PF19273">
    <property type="entry name" value="Exportin-5"/>
    <property type="match status" value="1"/>
</dbReference>
<comment type="caution">
    <text evidence="2">The sequence shown here is derived from an EMBL/GenBank/DDBJ whole genome shotgun (WGS) entry which is preliminary data.</text>
</comment>
<keyword evidence="3" id="KW-1185">Reference proteome</keyword>
<dbReference type="GO" id="GO:0042565">
    <property type="term" value="C:RNA nuclear export complex"/>
    <property type="evidence" value="ECO:0007669"/>
    <property type="project" value="TreeGrafter"/>
</dbReference>
<evidence type="ECO:0000259" key="1">
    <source>
        <dbReference type="Pfam" id="PF19273"/>
    </source>
</evidence>